<dbReference type="EMBL" id="JAAIUW010000002">
    <property type="protein sequence ID" value="KAF7841381.1"/>
    <property type="molecule type" value="Genomic_DNA"/>
</dbReference>
<dbReference type="Proteomes" id="UP000634136">
    <property type="component" value="Unassembled WGS sequence"/>
</dbReference>
<comment type="caution">
    <text evidence="1">The sequence shown here is derived from an EMBL/GenBank/DDBJ whole genome shotgun (WGS) entry which is preliminary data.</text>
</comment>
<keyword evidence="1" id="KW-0808">Transferase</keyword>
<reference evidence="1" key="1">
    <citation type="submission" date="2020-09" db="EMBL/GenBank/DDBJ databases">
        <title>Genome-Enabled Discovery of Anthraquinone Biosynthesis in Senna tora.</title>
        <authorList>
            <person name="Kang S.-H."/>
            <person name="Pandey R.P."/>
            <person name="Lee C.-M."/>
            <person name="Sim J.-S."/>
            <person name="Jeong J.-T."/>
            <person name="Choi B.-S."/>
            <person name="Jung M."/>
            <person name="Ginzburg D."/>
            <person name="Zhao K."/>
            <person name="Won S.Y."/>
            <person name="Oh T.-J."/>
            <person name="Yu Y."/>
            <person name="Kim N.-H."/>
            <person name="Lee O.R."/>
            <person name="Lee T.-H."/>
            <person name="Bashyal P."/>
            <person name="Kim T.-S."/>
            <person name="Lee W.-H."/>
            <person name="Kawkins C."/>
            <person name="Kim C.-K."/>
            <person name="Kim J.S."/>
            <person name="Ahn B.O."/>
            <person name="Rhee S.Y."/>
            <person name="Sohng J.K."/>
        </authorList>
    </citation>
    <scope>NUCLEOTIDE SEQUENCE</scope>
    <source>
        <tissue evidence="1">Leaf</tissue>
    </source>
</reference>
<dbReference type="GO" id="GO:0032259">
    <property type="term" value="P:methylation"/>
    <property type="evidence" value="ECO:0007669"/>
    <property type="project" value="UniProtKB-KW"/>
</dbReference>
<organism evidence="1 2">
    <name type="scientific">Senna tora</name>
    <dbReference type="NCBI Taxonomy" id="362788"/>
    <lineage>
        <taxon>Eukaryota</taxon>
        <taxon>Viridiplantae</taxon>
        <taxon>Streptophyta</taxon>
        <taxon>Embryophyta</taxon>
        <taxon>Tracheophyta</taxon>
        <taxon>Spermatophyta</taxon>
        <taxon>Magnoliopsida</taxon>
        <taxon>eudicotyledons</taxon>
        <taxon>Gunneridae</taxon>
        <taxon>Pentapetalae</taxon>
        <taxon>rosids</taxon>
        <taxon>fabids</taxon>
        <taxon>Fabales</taxon>
        <taxon>Fabaceae</taxon>
        <taxon>Caesalpinioideae</taxon>
        <taxon>Cassia clade</taxon>
        <taxon>Senna</taxon>
    </lineage>
</organism>
<proteinExistence type="predicted"/>
<sequence length="71" mass="7546">MVAGPASPNDPAPPVGPTMVPMQSTSVMVSDSFAKDAIISWFHGEFAAIAIIRQGSQLRNLSRPEKAKCYA</sequence>
<dbReference type="AlphaFoldDB" id="A0A835CH87"/>
<name>A0A835CH87_9FABA</name>
<gene>
    <name evidence="1" type="ORF">G2W53_003679</name>
</gene>
<evidence type="ECO:0000313" key="1">
    <source>
        <dbReference type="EMBL" id="KAF7841381.1"/>
    </source>
</evidence>
<keyword evidence="1" id="KW-0489">Methyltransferase</keyword>
<dbReference type="GO" id="GO:0008168">
    <property type="term" value="F:methyltransferase activity"/>
    <property type="evidence" value="ECO:0007669"/>
    <property type="project" value="UniProtKB-KW"/>
</dbReference>
<accession>A0A835CH87</accession>
<evidence type="ECO:0000313" key="2">
    <source>
        <dbReference type="Proteomes" id="UP000634136"/>
    </source>
</evidence>
<keyword evidence="2" id="KW-1185">Reference proteome</keyword>
<protein>
    <submittedName>
        <fullName evidence="1">RNA demethylase ALKBH10B-like</fullName>
    </submittedName>
</protein>
<dbReference type="OrthoDB" id="1916097at2759"/>